<dbReference type="Pfam" id="PF08889">
    <property type="entry name" value="WbqC"/>
    <property type="match status" value="1"/>
</dbReference>
<accession>A0ABT5VPU0</accession>
<gene>
    <name evidence="1" type="ORF">L3049_05515</name>
</gene>
<proteinExistence type="predicted"/>
<name>A0ABT5VPU0_9BACT</name>
<evidence type="ECO:0000313" key="2">
    <source>
        <dbReference type="Proteomes" id="UP001528920"/>
    </source>
</evidence>
<protein>
    <submittedName>
        <fullName evidence="1">WbqC family protein</fullName>
    </submittedName>
</protein>
<organism evidence="1 2">
    <name type="scientific">Paralabilibaculum antarcticum</name>
    <dbReference type="NCBI Taxonomy" id="2912572"/>
    <lineage>
        <taxon>Bacteria</taxon>
        <taxon>Pseudomonadati</taxon>
        <taxon>Bacteroidota</taxon>
        <taxon>Bacteroidia</taxon>
        <taxon>Marinilabiliales</taxon>
        <taxon>Marinifilaceae</taxon>
        <taxon>Paralabilibaculum</taxon>
    </lineage>
</organism>
<comment type="caution">
    <text evidence="1">The sequence shown here is derived from an EMBL/GenBank/DDBJ whole genome shotgun (WGS) entry which is preliminary data.</text>
</comment>
<evidence type="ECO:0000313" key="1">
    <source>
        <dbReference type="EMBL" id="MDE5417460.1"/>
    </source>
</evidence>
<sequence>MNNKLESLILTSDYKSDKIKNSLAKGLSIMQPYVFPYIGYFQLIEASDEIVFYDDVNFIKKGWVNRNRILLNKKDFLFTIPIEKASQNKKINQTKIKLDSKSRRKLIMQMKSAYLKAPFFRKVMILIEETFGMEYDNVGDMGIQSISFVYEYLGKSFKWTKSSISSSTSIDLVKADRLISITKQFKYDRYINPVGGQEIYQKGYFKKQGIKLQFLKSGKIEYVQSGNEFIPSLSIIDVLMYNDKPTVLQFLKNYKLI</sequence>
<dbReference type="EMBL" id="JAKJSC010000001">
    <property type="protein sequence ID" value="MDE5417460.1"/>
    <property type="molecule type" value="Genomic_DNA"/>
</dbReference>
<dbReference type="InterPro" id="IPR014985">
    <property type="entry name" value="WbqC"/>
</dbReference>
<dbReference type="RefSeq" id="WP_275108800.1">
    <property type="nucleotide sequence ID" value="NZ_JAKJSC010000001.1"/>
</dbReference>
<reference evidence="1 2" key="1">
    <citation type="submission" date="2022-01" db="EMBL/GenBank/DDBJ databases">
        <title>Labilibaculum sp. nov, a marine bacterium isolated from Antarctica.</title>
        <authorList>
            <person name="Dai W."/>
        </authorList>
    </citation>
    <scope>NUCLEOTIDE SEQUENCE [LARGE SCALE GENOMIC DNA]</scope>
    <source>
        <strain evidence="1 2">DW002</strain>
    </source>
</reference>
<keyword evidence="2" id="KW-1185">Reference proteome</keyword>
<dbReference type="Proteomes" id="UP001528920">
    <property type="component" value="Unassembled WGS sequence"/>
</dbReference>